<name>A0A6J5ES76_9BURK</name>
<reference evidence="1 2" key="1">
    <citation type="submission" date="2020-04" db="EMBL/GenBank/DDBJ databases">
        <authorList>
            <person name="De Canck E."/>
        </authorList>
    </citation>
    <scope>NUCLEOTIDE SEQUENCE [LARGE SCALE GENOMIC DNA]</scope>
    <source>
        <strain evidence="1 2">LMG 29542</strain>
    </source>
</reference>
<accession>A0A6J5ES76</accession>
<dbReference type="EMBL" id="CADIKH010000040">
    <property type="protein sequence ID" value="CAB3769329.1"/>
    <property type="molecule type" value="Genomic_DNA"/>
</dbReference>
<dbReference type="AlphaFoldDB" id="A0A6J5ES76"/>
<dbReference type="Proteomes" id="UP000494363">
    <property type="component" value="Unassembled WGS sequence"/>
</dbReference>
<evidence type="ECO:0000313" key="2">
    <source>
        <dbReference type="Proteomes" id="UP000494363"/>
    </source>
</evidence>
<evidence type="ECO:0000313" key="1">
    <source>
        <dbReference type="EMBL" id="CAB3769329.1"/>
    </source>
</evidence>
<keyword evidence="2" id="KW-1185">Reference proteome</keyword>
<sequence>MAGPARMAWSEWHGKRTAESGEVLSLADARRAHQIIEGAVHGSGKIVLIP</sequence>
<organism evidence="1 2">
    <name type="scientific">Paraburkholderia humisilvae</name>
    <dbReference type="NCBI Taxonomy" id="627669"/>
    <lineage>
        <taxon>Bacteria</taxon>
        <taxon>Pseudomonadati</taxon>
        <taxon>Pseudomonadota</taxon>
        <taxon>Betaproteobacteria</taxon>
        <taxon>Burkholderiales</taxon>
        <taxon>Burkholderiaceae</taxon>
        <taxon>Paraburkholderia</taxon>
    </lineage>
</organism>
<proteinExistence type="predicted"/>
<gene>
    <name evidence="1" type="ORF">LMG29542_06091</name>
</gene>
<protein>
    <submittedName>
        <fullName evidence="1">Uncharacterized protein</fullName>
    </submittedName>
</protein>